<gene>
    <name evidence="2" type="ORF">Leucomu_07840</name>
</gene>
<keyword evidence="1" id="KW-0472">Membrane</keyword>
<accession>A0ABX5QFM1</accession>
<name>A0ABX5QFM1_9MICO</name>
<evidence type="ECO:0000313" key="3">
    <source>
        <dbReference type="Proteomes" id="UP000285768"/>
    </source>
</evidence>
<feature type="transmembrane region" description="Helical" evidence="1">
    <location>
        <begin position="188"/>
        <end position="208"/>
    </location>
</feature>
<protein>
    <recommendedName>
        <fullName evidence="4">5,10-methylene-tetrahydrofolate dehydrogenase</fullName>
    </recommendedName>
</protein>
<organism evidence="2 3">
    <name type="scientific">Leucobacter muris</name>
    <dbReference type="NCBI Taxonomy" id="1935379"/>
    <lineage>
        <taxon>Bacteria</taxon>
        <taxon>Bacillati</taxon>
        <taxon>Actinomycetota</taxon>
        <taxon>Actinomycetes</taxon>
        <taxon>Micrococcales</taxon>
        <taxon>Microbacteriaceae</taxon>
        <taxon>Leucobacter</taxon>
    </lineage>
</organism>
<dbReference type="EMBL" id="CP035037">
    <property type="protein sequence ID" value="QAB17840.1"/>
    <property type="molecule type" value="Genomic_DNA"/>
</dbReference>
<proteinExistence type="predicted"/>
<evidence type="ECO:0000313" key="2">
    <source>
        <dbReference type="EMBL" id="QAB17840.1"/>
    </source>
</evidence>
<evidence type="ECO:0008006" key="4">
    <source>
        <dbReference type="Google" id="ProtNLM"/>
    </source>
</evidence>
<keyword evidence="1" id="KW-1133">Transmembrane helix</keyword>
<evidence type="ECO:0000256" key="1">
    <source>
        <dbReference type="SAM" id="Phobius"/>
    </source>
</evidence>
<dbReference type="Proteomes" id="UP000285768">
    <property type="component" value="Chromosome"/>
</dbReference>
<feature type="transmembrane region" description="Helical" evidence="1">
    <location>
        <begin position="309"/>
        <end position="327"/>
    </location>
</feature>
<reference evidence="2 3" key="1">
    <citation type="submission" date="2019-01" db="EMBL/GenBank/DDBJ databases">
        <title>Leucobacter muris sp. nov. isolated from the nose of a laboratory mouse.</title>
        <authorList>
            <person name="Benga L."/>
            <person name="Sproeer C."/>
            <person name="Schumann P."/>
            <person name="Verbarg S."/>
            <person name="Bunk B."/>
            <person name="Engelhardt E."/>
            <person name="Benten P.M."/>
            <person name="Sager M."/>
        </authorList>
    </citation>
    <scope>NUCLEOTIDE SEQUENCE [LARGE SCALE GENOMIC DNA]</scope>
    <source>
        <strain evidence="2 3">DSM 101948</strain>
    </source>
</reference>
<keyword evidence="3" id="KW-1185">Reference proteome</keyword>
<feature type="transmembrane region" description="Helical" evidence="1">
    <location>
        <begin position="262"/>
        <end position="288"/>
    </location>
</feature>
<feature type="transmembrane region" description="Helical" evidence="1">
    <location>
        <begin position="220"/>
        <end position="242"/>
    </location>
</feature>
<keyword evidence="1" id="KW-0812">Transmembrane</keyword>
<sequence>MRPRSDQWSVLVVADPGLPSRRVDRIRERLEAQLERLLGAPVGVHARTELIRIDPDDTLDVSDVKQLSTEYEHVDVILMVTEIPRHRHGRPLVAEVLVSDDVAIVSLPTLGAGATGSRLLRTLVSCVRQMRSDPGAQDHARHRIGWAQWRGSPDNSNRLLQAHRLAGGARTVIGMVLSNDPWRIVPKLSSALAAAAAAGAFGVFYNSIWQMSAALSPFRLAVISLLAICVIVAWLLIGNRLWDRPSHASVTEVILLYNLSTVLTLVLCVLALYASLVVIILLSALIVIDPDFMGQVLGSKARFSNYVDIAVLSASLGTVAGALGSSFDSDVDIRRLTHGQRERQRMNSAE</sequence>
<dbReference type="RefSeq" id="WP_128386862.1">
    <property type="nucleotide sequence ID" value="NZ_CP035037.1"/>
</dbReference>